<protein>
    <submittedName>
        <fullName evidence="2">Uncharacterized protein</fullName>
    </submittedName>
</protein>
<sequence>MPNFDIKFFGIKYYDNGISGHNTRDKDNNSHNNGYNDYNNNDHYL</sequence>
<keyword evidence="3" id="KW-1185">Reference proteome</keyword>
<feature type="region of interest" description="Disordered" evidence="1">
    <location>
        <begin position="20"/>
        <end position="45"/>
    </location>
</feature>
<organism evidence="2">
    <name type="scientific">Medioppia subpectinata</name>
    <dbReference type="NCBI Taxonomy" id="1979941"/>
    <lineage>
        <taxon>Eukaryota</taxon>
        <taxon>Metazoa</taxon>
        <taxon>Ecdysozoa</taxon>
        <taxon>Arthropoda</taxon>
        <taxon>Chelicerata</taxon>
        <taxon>Arachnida</taxon>
        <taxon>Acari</taxon>
        <taxon>Acariformes</taxon>
        <taxon>Sarcoptiformes</taxon>
        <taxon>Oribatida</taxon>
        <taxon>Brachypylina</taxon>
        <taxon>Oppioidea</taxon>
        <taxon>Oppiidae</taxon>
        <taxon>Medioppia</taxon>
    </lineage>
</organism>
<evidence type="ECO:0000313" key="3">
    <source>
        <dbReference type="Proteomes" id="UP000759131"/>
    </source>
</evidence>
<dbReference type="AlphaFoldDB" id="A0A7R9LXF5"/>
<accession>A0A7R9LXF5</accession>
<gene>
    <name evidence="2" type="ORF">OSB1V03_LOCUS22436</name>
</gene>
<dbReference type="Proteomes" id="UP000759131">
    <property type="component" value="Unassembled WGS sequence"/>
</dbReference>
<reference evidence="2" key="1">
    <citation type="submission" date="2020-11" db="EMBL/GenBank/DDBJ databases">
        <authorList>
            <person name="Tran Van P."/>
        </authorList>
    </citation>
    <scope>NUCLEOTIDE SEQUENCE</scope>
</reference>
<dbReference type="EMBL" id="OC902487">
    <property type="protein sequence ID" value="CAD7649536.1"/>
    <property type="molecule type" value="Genomic_DNA"/>
</dbReference>
<evidence type="ECO:0000256" key="1">
    <source>
        <dbReference type="SAM" id="MobiDB-lite"/>
    </source>
</evidence>
<dbReference type="EMBL" id="CAJPIZ010047912">
    <property type="protein sequence ID" value="CAG2122490.1"/>
    <property type="molecule type" value="Genomic_DNA"/>
</dbReference>
<name>A0A7R9LXF5_9ACAR</name>
<evidence type="ECO:0000313" key="2">
    <source>
        <dbReference type="EMBL" id="CAD7649536.1"/>
    </source>
</evidence>
<proteinExistence type="predicted"/>
<feature type="compositionally biased region" description="Low complexity" evidence="1">
    <location>
        <begin position="30"/>
        <end position="45"/>
    </location>
</feature>